<gene>
    <name evidence="1" type="ORF">QNI22_31245</name>
</gene>
<comment type="caution">
    <text evidence="1">The sequence shown here is derived from an EMBL/GenBank/DDBJ whole genome shotgun (WGS) entry which is preliminary data.</text>
</comment>
<dbReference type="RefSeq" id="WP_314517003.1">
    <property type="nucleotide sequence ID" value="NZ_JASJOU010000015.1"/>
</dbReference>
<name>A0AAE3RBP7_9BACT</name>
<keyword evidence="2" id="KW-1185">Reference proteome</keyword>
<organism evidence="1 2">
    <name type="scientific">Xanthocytophaga agilis</name>
    <dbReference type="NCBI Taxonomy" id="3048010"/>
    <lineage>
        <taxon>Bacteria</taxon>
        <taxon>Pseudomonadati</taxon>
        <taxon>Bacteroidota</taxon>
        <taxon>Cytophagia</taxon>
        <taxon>Cytophagales</taxon>
        <taxon>Rhodocytophagaceae</taxon>
        <taxon>Xanthocytophaga</taxon>
    </lineage>
</organism>
<sequence length="47" mass="5349">MSDALTDGRSFRTLNIDLIRVQHRLDEYNRECLAIEADTAHVAGVDF</sequence>
<dbReference type="EMBL" id="JASJOU010000015">
    <property type="protein sequence ID" value="MDJ1505174.1"/>
    <property type="molecule type" value="Genomic_DNA"/>
</dbReference>
<dbReference type="Proteomes" id="UP001232063">
    <property type="component" value="Unassembled WGS sequence"/>
</dbReference>
<dbReference type="AlphaFoldDB" id="A0AAE3RBP7"/>
<evidence type="ECO:0000313" key="2">
    <source>
        <dbReference type="Proteomes" id="UP001232063"/>
    </source>
</evidence>
<reference evidence="1" key="1">
    <citation type="submission" date="2023-05" db="EMBL/GenBank/DDBJ databases">
        <authorList>
            <person name="Zhang X."/>
        </authorList>
    </citation>
    <scope>NUCLEOTIDE SEQUENCE</scope>
    <source>
        <strain evidence="1">BD1B2-1</strain>
    </source>
</reference>
<evidence type="ECO:0000313" key="1">
    <source>
        <dbReference type="EMBL" id="MDJ1505174.1"/>
    </source>
</evidence>
<accession>A0AAE3RBP7</accession>
<protein>
    <submittedName>
        <fullName evidence="1">Uncharacterized protein</fullName>
    </submittedName>
</protein>
<proteinExistence type="predicted"/>